<dbReference type="InterPro" id="IPR036291">
    <property type="entry name" value="NAD(P)-bd_dom_sf"/>
</dbReference>
<dbReference type="InterPro" id="IPR020843">
    <property type="entry name" value="ER"/>
</dbReference>
<dbReference type="InterPro" id="IPR013149">
    <property type="entry name" value="ADH-like_C"/>
</dbReference>
<keyword evidence="1" id="KW-0560">Oxidoreductase</keyword>
<dbReference type="SUPFAM" id="SSF51735">
    <property type="entry name" value="NAD(P)-binding Rossmann-fold domains"/>
    <property type="match status" value="1"/>
</dbReference>
<proteinExistence type="predicted"/>
<reference evidence="4" key="1">
    <citation type="submission" date="2015-07" db="EMBL/GenBank/DDBJ databases">
        <authorList>
            <person name="Teixeira M.M."/>
            <person name="Souza R.C."/>
            <person name="Almeida L.G."/>
            <person name="Vicente V.A."/>
            <person name="de Hoog S."/>
            <person name="Bocca A.L."/>
            <person name="de Almeida S.R."/>
            <person name="Vasconcelos A.T."/>
            <person name="Felipe M.S."/>
        </authorList>
    </citation>
    <scope>NUCLEOTIDE SEQUENCE [LARGE SCALE GENOMIC DNA]</scope>
    <source>
        <strain evidence="4">KSF</strain>
    </source>
</reference>
<dbReference type="Pfam" id="PF00107">
    <property type="entry name" value="ADH_zinc_N"/>
    <property type="match status" value="1"/>
</dbReference>
<dbReference type="PANTHER" id="PTHR43205:SF7">
    <property type="entry name" value="PROSTAGLANDIN REDUCTASE 1"/>
    <property type="match status" value="1"/>
</dbReference>
<accession>A0A1C1CG91</accession>
<dbReference type="Pfam" id="PF16884">
    <property type="entry name" value="ADH_N_2"/>
    <property type="match status" value="1"/>
</dbReference>
<keyword evidence="4" id="KW-1185">Reference proteome</keyword>
<dbReference type="Proteomes" id="UP000094526">
    <property type="component" value="Unassembled WGS sequence"/>
</dbReference>
<dbReference type="GO" id="GO:0016628">
    <property type="term" value="F:oxidoreductase activity, acting on the CH-CH group of donors, NAD or NADP as acceptor"/>
    <property type="evidence" value="ECO:0007669"/>
    <property type="project" value="InterPro"/>
</dbReference>
<dbReference type="VEuPathDB" id="FungiDB:G647_01850"/>
<evidence type="ECO:0000259" key="2">
    <source>
        <dbReference type="SMART" id="SM00829"/>
    </source>
</evidence>
<organism evidence="3 4">
    <name type="scientific">Cladophialophora carrionii</name>
    <dbReference type="NCBI Taxonomy" id="86049"/>
    <lineage>
        <taxon>Eukaryota</taxon>
        <taxon>Fungi</taxon>
        <taxon>Dikarya</taxon>
        <taxon>Ascomycota</taxon>
        <taxon>Pezizomycotina</taxon>
        <taxon>Eurotiomycetes</taxon>
        <taxon>Chaetothyriomycetidae</taxon>
        <taxon>Chaetothyriales</taxon>
        <taxon>Herpotrichiellaceae</taxon>
        <taxon>Cladophialophora</taxon>
    </lineage>
</organism>
<comment type="caution">
    <text evidence="3">The sequence shown here is derived from an EMBL/GenBank/DDBJ whole genome shotgun (WGS) entry which is preliminary data.</text>
</comment>
<dbReference type="VEuPathDB" id="FungiDB:CLCR_03429"/>
<dbReference type="AlphaFoldDB" id="A0A1C1CG91"/>
<dbReference type="CDD" id="cd05288">
    <property type="entry name" value="PGDH"/>
    <property type="match status" value="1"/>
</dbReference>
<dbReference type="OrthoDB" id="809632at2759"/>
<dbReference type="SMART" id="SM00829">
    <property type="entry name" value="PKS_ER"/>
    <property type="match status" value="1"/>
</dbReference>
<dbReference type="InterPro" id="IPR045010">
    <property type="entry name" value="MDR_fam"/>
</dbReference>
<dbReference type="InterPro" id="IPR011032">
    <property type="entry name" value="GroES-like_sf"/>
</dbReference>
<gene>
    <name evidence="3" type="ORF">CLCR_03429</name>
</gene>
<evidence type="ECO:0000256" key="1">
    <source>
        <dbReference type="ARBA" id="ARBA00023002"/>
    </source>
</evidence>
<dbReference type="EMBL" id="LGRB01000013">
    <property type="protein sequence ID" value="OCT47535.1"/>
    <property type="molecule type" value="Genomic_DNA"/>
</dbReference>
<protein>
    <submittedName>
        <fullName evidence="3">Zinc-type alcohol dehydrogenase-like protein PB24D3.08c</fullName>
    </submittedName>
</protein>
<dbReference type="Gene3D" id="3.40.50.720">
    <property type="entry name" value="NAD(P)-binding Rossmann-like Domain"/>
    <property type="match status" value="1"/>
</dbReference>
<sequence>MAPTTQNLALIFTKVPSHMPVPSEHVQVQDTGAFDIDQPLPQSGGLILETLYASFDPYLRGLLRDPSIKSYMPAVPLGKPISAATLSRVLRSNIEGYTAGDVVRLVLPIQQYNVYVRPEDGGDDVEWQKPFKVPTSPDDVALDVRHYLGALGMPGLTAYSSFYEIGKPKRGETIVVSSAAGAVGQIVGQLAKHEGLTVLGSVGSDDKLEFIVNELGFDGGWNYKAEKSTKGAIERLVREQRAKQGGDTKDATAENSPGIDIFYDNVGGEQLDGAFECLNLFGRIIECGQISQYNLPPQERYPIRNTFQTVAKRLTMRGFMVGDADMGPKHEAAHIENVSRWLRDGSFRAKIHATVGMERAAEAFVGMLKGENFGKAILKVKV</sequence>
<dbReference type="Gene3D" id="3.90.180.10">
    <property type="entry name" value="Medium-chain alcohol dehydrogenases, catalytic domain"/>
    <property type="match status" value="1"/>
</dbReference>
<name>A0A1C1CG91_9EURO</name>
<dbReference type="InterPro" id="IPR041694">
    <property type="entry name" value="ADH_N_2"/>
</dbReference>
<dbReference type="eggNOG" id="KOG1196">
    <property type="taxonomic scope" value="Eukaryota"/>
</dbReference>
<dbReference type="SUPFAM" id="SSF50129">
    <property type="entry name" value="GroES-like"/>
    <property type="match status" value="1"/>
</dbReference>
<feature type="domain" description="Enoyl reductase (ER)" evidence="2">
    <location>
        <begin position="61"/>
        <end position="378"/>
    </location>
</feature>
<dbReference type="PANTHER" id="PTHR43205">
    <property type="entry name" value="PROSTAGLANDIN REDUCTASE"/>
    <property type="match status" value="1"/>
</dbReference>
<evidence type="ECO:0000313" key="3">
    <source>
        <dbReference type="EMBL" id="OCT47535.1"/>
    </source>
</evidence>
<evidence type="ECO:0000313" key="4">
    <source>
        <dbReference type="Proteomes" id="UP000094526"/>
    </source>
</evidence>